<keyword evidence="3" id="KW-1185">Reference proteome</keyword>
<evidence type="ECO:0000313" key="2">
    <source>
        <dbReference type="EMBL" id="KAL3403627.1"/>
    </source>
</evidence>
<accession>A0ABD2XDX5</accession>
<protein>
    <recommendedName>
        <fullName evidence="1">DUF4781 domain-containing protein</fullName>
    </recommendedName>
</protein>
<dbReference type="Proteomes" id="UP001627154">
    <property type="component" value="Unassembled WGS sequence"/>
</dbReference>
<evidence type="ECO:0000259" key="1">
    <source>
        <dbReference type="Pfam" id="PF16013"/>
    </source>
</evidence>
<evidence type="ECO:0000313" key="3">
    <source>
        <dbReference type="Proteomes" id="UP001627154"/>
    </source>
</evidence>
<gene>
    <name evidence="2" type="ORF">TKK_003572</name>
</gene>
<sequence length="869" mass="98377">MSTTCTMEERKAAMYWLASNQQQEFYEISSDFNTYKEDEHQYLKNYIGYALFGPPEFKEGYREYCDEAFVYEDKSKMDLITSIYEKIVEHGTQPEEKDILCSIVYVCLYEDQQLSKCDEYHINELINIRPIFKVQKAILKNKNTELQNWYVDTETRVYKGWTDFLSNNNLPACTMIAPKDGVYQADLKELWSDKTSKVWVETHNNNANSKYASVVDVAASVANFGYLGISVAAMFNPISAPFAIAGAVSGGLSGAWGGFRSIQHLIDRKSHDQSIADKEAVPSWLGVVGSTFGLAASGGSALLSRAIRTGSSIGKGAQIAHDAIMIGNVVINGIGIGYTGAGVIYKYKETGEISARDIFFLSTHIFFVFNSAIKFKFASEIITSDQKQILQDYEDSLRSNRHRKEFRRLVRNTGNKILNEVERNEQIIRSLTKINNKDDFFATLVRNRKVFASTDTKVSFANGQIQINDVTLISPSALTNMSKEGLFCLINQTPVNPLGGESSTSMFSSLKSKSSFGMPAPVLRAGINVLKNFYVKHSINSNEEPSEPSNYNEIINDTQNLEEQSKIMELVMEAGLTIARKYTSGNLCEDAVLAEATHYLWKVIKMNLSEYLPGVEVFEESCKSTIMKVVKGVSALVKSSVHEWVEAFKAYMNKPTPENTNDPNFAKKMETDESENQETKEKFGIKHYNDLELLDPIEVLSLPNDVYNIIVEQALKSTGSKMEEINKETKNMKRLCENELNDFFSKHPTNIDFKLSVLSKDLSGILNDIEIFENNNIIFYKLIVISVNIIQGIDNDKTLIKERLVSVMKFLWTLIVLNFSEKLPNINMLDKEHESLIMNIIIGIYKYQIDKSDKWSRAFHTFRVNYAEQ</sequence>
<dbReference type="PANTHER" id="PTHR21115:SF0">
    <property type="entry name" value="GH06117P-RELATED"/>
    <property type="match status" value="1"/>
</dbReference>
<name>A0ABD2XDX5_9HYME</name>
<dbReference type="EMBL" id="JBJJXI010000029">
    <property type="protein sequence ID" value="KAL3403627.1"/>
    <property type="molecule type" value="Genomic_DNA"/>
</dbReference>
<organism evidence="2 3">
    <name type="scientific">Trichogramma kaykai</name>
    <dbReference type="NCBI Taxonomy" id="54128"/>
    <lineage>
        <taxon>Eukaryota</taxon>
        <taxon>Metazoa</taxon>
        <taxon>Ecdysozoa</taxon>
        <taxon>Arthropoda</taxon>
        <taxon>Hexapoda</taxon>
        <taxon>Insecta</taxon>
        <taxon>Pterygota</taxon>
        <taxon>Neoptera</taxon>
        <taxon>Endopterygota</taxon>
        <taxon>Hymenoptera</taxon>
        <taxon>Apocrita</taxon>
        <taxon>Proctotrupomorpha</taxon>
        <taxon>Chalcidoidea</taxon>
        <taxon>Trichogrammatidae</taxon>
        <taxon>Trichogramma</taxon>
    </lineage>
</organism>
<reference evidence="2 3" key="1">
    <citation type="journal article" date="2024" name="bioRxiv">
        <title>A reference genome for Trichogramma kaykai: A tiny desert-dwelling parasitoid wasp with competing sex-ratio distorters.</title>
        <authorList>
            <person name="Culotta J."/>
            <person name="Lindsey A.R."/>
        </authorList>
    </citation>
    <scope>NUCLEOTIDE SEQUENCE [LARGE SCALE GENOMIC DNA]</scope>
    <source>
        <strain evidence="2 3">KSX58</strain>
    </source>
</reference>
<feature type="domain" description="DUF4781" evidence="1">
    <location>
        <begin position="130"/>
        <end position="431"/>
    </location>
</feature>
<dbReference type="AlphaFoldDB" id="A0ABD2XDX5"/>
<proteinExistence type="predicted"/>
<comment type="caution">
    <text evidence="2">The sequence shown here is derived from an EMBL/GenBank/DDBJ whole genome shotgun (WGS) entry which is preliminary data.</text>
</comment>
<dbReference type="PANTHER" id="PTHR21115">
    <property type="entry name" value="GH06117P-RELATED"/>
    <property type="match status" value="1"/>
</dbReference>
<dbReference type="Pfam" id="PF16013">
    <property type="entry name" value="DUF4781"/>
    <property type="match status" value="1"/>
</dbReference>
<dbReference type="InterPro" id="IPR031962">
    <property type="entry name" value="DUF4781"/>
</dbReference>